<gene>
    <name evidence="2" type="ORF">Fcan01_18657</name>
</gene>
<feature type="compositionally biased region" description="Polar residues" evidence="1">
    <location>
        <begin position="90"/>
        <end position="112"/>
    </location>
</feature>
<accession>A0A226DLM7</accession>
<reference evidence="2 3" key="1">
    <citation type="submission" date="2015-12" db="EMBL/GenBank/DDBJ databases">
        <title>The genome of Folsomia candida.</title>
        <authorList>
            <person name="Faddeeva A."/>
            <person name="Derks M.F."/>
            <person name="Anvar Y."/>
            <person name="Smit S."/>
            <person name="Van Straalen N."/>
            <person name="Roelofs D."/>
        </authorList>
    </citation>
    <scope>NUCLEOTIDE SEQUENCE [LARGE SCALE GENOMIC DNA]</scope>
    <source>
        <strain evidence="2 3">VU population</strain>
        <tissue evidence="2">Whole body</tissue>
    </source>
</reference>
<protein>
    <submittedName>
        <fullName evidence="2">Uncharacterized protein</fullName>
    </submittedName>
</protein>
<evidence type="ECO:0000313" key="3">
    <source>
        <dbReference type="Proteomes" id="UP000198287"/>
    </source>
</evidence>
<dbReference type="AlphaFoldDB" id="A0A226DLM7"/>
<proteinExistence type="predicted"/>
<keyword evidence="3" id="KW-1185">Reference proteome</keyword>
<comment type="caution">
    <text evidence="2">The sequence shown here is derived from an EMBL/GenBank/DDBJ whole genome shotgun (WGS) entry which is preliminary data.</text>
</comment>
<dbReference type="Proteomes" id="UP000198287">
    <property type="component" value="Unassembled WGS sequence"/>
</dbReference>
<organism evidence="2 3">
    <name type="scientific">Folsomia candida</name>
    <name type="common">Springtail</name>
    <dbReference type="NCBI Taxonomy" id="158441"/>
    <lineage>
        <taxon>Eukaryota</taxon>
        <taxon>Metazoa</taxon>
        <taxon>Ecdysozoa</taxon>
        <taxon>Arthropoda</taxon>
        <taxon>Hexapoda</taxon>
        <taxon>Collembola</taxon>
        <taxon>Entomobryomorpha</taxon>
        <taxon>Isotomoidea</taxon>
        <taxon>Isotomidae</taxon>
        <taxon>Proisotominae</taxon>
        <taxon>Folsomia</taxon>
    </lineage>
</organism>
<sequence>MSYSDSNSTKRFKGVARAFKDLKLYTATQGQQACNAIKGRELISSIKQSTDKFPGFKRRNRVCLGNMKHESLCDDDEAVLWSDYEEDSSSDMTKNPQHQHFKSPSSKNPFHNSLDSLNGTEFSFISPRERKNFGSNSFGLVDKGTKSLYHSSSGFGRGGVFSIPFLRKVK</sequence>
<feature type="region of interest" description="Disordered" evidence="1">
    <location>
        <begin position="84"/>
        <end position="112"/>
    </location>
</feature>
<evidence type="ECO:0000313" key="2">
    <source>
        <dbReference type="EMBL" id="OXA46442.1"/>
    </source>
</evidence>
<dbReference type="EMBL" id="LNIX01000015">
    <property type="protein sequence ID" value="OXA46442.1"/>
    <property type="molecule type" value="Genomic_DNA"/>
</dbReference>
<name>A0A226DLM7_FOLCA</name>
<evidence type="ECO:0000256" key="1">
    <source>
        <dbReference type="SAM" id="MobiDB-lite"/>
    </source>
</evidence>